<reference evidence="9" key="3">
    <citation type="submission" date="2025-09" db="UniProtKB">
        <authorList>
            <consortium name="Ensembl"/>
        </authorList>
    </citation>
    <scope>IDENTIFICATION</scope>
</reference>
<dbReference type="GO" id="GO:0005102">
    <property type="term" value="F:signaling receptor binding"/>
    <property type="evidence" value="ECO:0007669"/>
    <property type="project" value="TreeGrafter"/>
</dbReference>
<dbReference type="FunFam" id="2.60.40.10:FF:000142">
    <property type="entry name" value="V-set domain-containing T-cell activation inhibitor 1"/>
    <property type="match status" value="1"/>
</dbReference>
<sequence>MGVGEFSYKISISTLTVAFLLIFIIRLAQGHFHLFCTPHPVKATSGDDVILPRHVEPKLNVAGLTVEWSRPDLHPDPKNCLSLNEYIHLYRHNCEVTDMKLPSYIGRTALFTDGLREGNISLRITNVTQEDEGRYRCFIPKLKSQSFQLFILLLVS</sequence>
<dbReference type="GO" id="GO:0050852">
    <property type="term" value="P:T cell receptor signaling pathway"/>
    <property type="evidence" value="ECO:0007669"/>
    <property type="project" value="TreeGrafter"/>
</dbReference>
<dbReference type="Proteomes" id="UP000005207">
    <property type="component" value="Linkage group LG3"/>
</dbReference>
<dbReference type="Gene3D" id="2.60.40.10">
    <property type="entry name" value="Immunoglobulins"/>
    <property type="match status" value="1"/>
</dbReference>
<feature type="domain" description="Immunoglobulin" evidence="8">
    <location>
        <begin position="38"/>
        <end position="152"/>
    </location>
</feature>
<dbReference type="OMA" id="NEYIHLY"/>
<feature type="transmembrane region" description="Helical" evidence="7">
    <location>
        <begin position="6"/>
        <end position="25"/>
    </location>
</feature>
<dbReference type="PANTHER" id="PTHR24100">
    <property type="entry name" value="BUTYROPHILIN"/>
    <property type="match status" value="1"/>
</dbReference>
<keyword evidence="6" id="KW-0393">Immunoglobulin domain</keyword>
<keyword evidence="3 7" id="KW-0472">Membrane</keyword>
<reference evidence="10" key="1">
    <citation type="submission" date="2012-01" db="EMBL/GenBank/DDBJ databases">
        <title>The Genome Sequence of Oreochromis niloticus (Nile Tilapia).</title>
        <authorList>
            <consortium name="Broad Institute Genome Assembly Team"/>
            <consortium name="Broad Institute Sequencing Platform"/>
            <person name="Di Palma F."/>
            <person name="Johnson J."/>
            <person name="Lander E.S."/>
            <person name="Lindblad-Toh K."/>
        </authorList>
    </citation>
    <scope>NUCLEOTIDE SEQUENCE [LARGE SCALE GENOMIC DNA]</scope>
</reference>
<evidence type="ECO:0000313" key="10">
    <source>
        <dbReference type="Proteomes" id="UP000005207"/>
    </source>
</evidence>
<dbReference type="SUPFAM" id="SSF48726">
    <property type="entry name" value="Immunoglobulin"/>
    <property type="match status" value="1"/>
</dbReference>
<evidence type="ECO:0000313" key="9">
    <source>
        <dbReference type="Ensembl" id="ENSONIP00000045988.1"/>
    </source>
</evidence>
<name>A0A669CDQ3_ORENI</name>
<dbReference type="GeneTree" id="ENSGT01050000244843"/>
<organism evidence="9 10">
    <name type="scientific">Oreochromis niloticus</name>
    <name type="common">Nile tilapia</name>
    <name type="synonym">Tilapia nilotica</name>
    <dbReference type="NCBI Taxonomy" id="8128"/>
    <lineage>
        <taxon>Eukaryota</taxon>
        <taxon>Metazoa</taxon>
        <taxon>Chordata</taxon>
        <taxon>Craniata</taxon>
        <taxon>Vertebrata</taxon>
        <taxon>Euteleostomi</taxon>
        <taxon>Actinopterygii</taxon>
        <taxon>Neopterygii</taxon>
        <taxon>Teleostei</taxon>
        <taxon>Neoteleostei</taxon>
        <taxon>Acanthomorphata</taxon>
        <taxon>Ovalentaria</taxon>
        <taxon>Cichlomorphae</taxon>
        <taxon>Cichliformes</taxon>
        <taxon>Cichlidae</taxon>
        <taxon>African cichlids</taxon>
        <taxon>Pseudocrenilabrinae</taxon>
        <taxon>Oreochromini</taxon>
        <taxon>Oreochromis</taxon>
    </lineage>
</organism>
<evidence type="ECO:0000256" key="6">
    <source>
        <dbReference type="ARBA" id="ARBA00023319"/>
    </source>
</evidence>
<evidence type="ECO:0000256" key="7">
    <source>
        <dbReference type="SAM" id="Phobius"/>
    </source>
</evidence>
<evidence type="ECO:0000256" key="5">
    <source>
        <dbReference type="ARBA" id="ARBA00023180"/>
    </source>
</evidence>
<keyword evidence="5" id="KW-0325">Glycoprotein</keyword>
<dbReference type="GO" id="GO:0009897">
    <property type="term" value="C:external side of plasma membrane"/>
    <property type="evidence" value="ECO:0007669"/>
    <property type="project" value="TreeGrafter"/>
</dbReference>
<dbReference type="SMART" id="SM00409">
    <property type="entry name" value="IG"/>
    <property type="match status" value="1"/>
</dbReference>
<dbReference type="InterPro" id="IPR013783">
    <property type="entry name" value="Ig-like_fold"/>
</dbReference>
<keyword evidence="7" id="KW-0812">Transmembrane</keyword>
<evidence type="ECO:0000256" key="2">
    <source>
        <dbReference type="ARBA" id="ARBA00022729"/>
    </source>
</evidence>
<dbReference type="InterPro" id="IPR013106">
    <property type="entry name" value="Ig_V-set"/>
</dbReference>
<reference evidence="9" key="2">
    <citation type="submission" date="2025-08" db="UniProtKB">
        <authorList>
            <consortium name="Ensembl"/>
        </authorList>
    </citation>
    <scope>IDENTIFICATION</scope>
</reference>
<evidence type="ECO:0000256" key="4">
    <source>
        <dbReference type="ARBA" id="ARBA00023157"/>
    </source>
</evidence>
<proteinExistence type="predicted"/>
<keyword evidence="7" id="KW-1133">Transmembrane helix</keyword>
<dbReference type="InterPro" id="IPR050504">
    <property type="entry name" value="IgSF_BTN/MOG"/>
</dbReference>
<dbReference type="PANTHER" id="PTHR24100:SF151">
    <property type="entry name" value="ICOS LIGAND"/>
    <property type="match status" value="1"/>
</dbReference>
<keyword evidence="2" id="KW-0732">Signal</keyword>
<evidence type="ECO:0000256" key="3">
    <source>
        <dbReference type="ARBA" id="ARBA00023136"/>
    </source>
</evidence>
<dbReference type="GO" id="GO:1903037">
    <property type="term" value="P:regulation of leukocyte cell-cell adhesion"/>
    <property type="evidence" value="ECO:0007669"/>
    <property type="project" value="UniProtKB-ARBA"/>
</dbReference>
<evidence type="ECO:0000256" key="1">
    <source>
        <dbReference type="ARBA" id="ARBA00004370"/>
    </source>
</evidence>
<dbReference type="InParanoid" id="A0A669CDQ3"/>
<dbReference type="InterPro" id="IPR036179">
    <property type="entry name" value="Ig-like_dom_sf"/>
</dbReference>
<dbReference type="InterPro" id="IPR003599">
    <property type="entry name" value="Ig_sub"/>
</dbReference>
<comment type="subcellular location">
    <subcellularLocation>
        <location evidence="1">Membrane</location>
    </subcellularLocation>
</comment>
<dbReference type="GO" id="GO:0050863">
    <property type="term" value="P:regulation of T cell activation"/>
    <property type="evidence" value="ECO:0007669"/>
    <property type="project" value="UniProtKB-ARBA"/>
</dbReference>
<keyword evidence="10" id="KW-1185">Reference proteome</keyword>
<dbReference type="Ensembl" id="ENSONIT00000033255.1">
    <property type="protein sequence ID" value="ENSONIP00000045988.1"/>
    <property type="gene ID" value="ENSONIG00000043136.1"/>
</dbReference>
<dbReference type="Pfam" id="PF07686">
    <property type="entry name" value="V-set"/>
    <property type="match status" value="1"/>
</dbReference>
<accession>A0A669CDQ3</accession>
<keyword evidence="4" id="KW-1015">Disulfide bond</keyword>
<dbReference type="AlphaFoldDB" id="A0A669CDQ3"/>
<evidence type="ECO:0000259" key="8">
    <source>
        <dbReference type="SMART" id="SM00409"/>
    </source>
</evidence>
<dbReference type="GO" id="GO:0001817">
    <property type="term" value="P:regulation of cytokine production"/>
    <property type="evidence" value="ECO:0007669"/>
    <property type="project" value="TreeGrafter"/>
</dbReference>
<protein>
    <recommendedName>
        <fullName evidence="8">Immunoglobulin domain-containing protein</fullName>
    </recommendedName>
</protein>